<keyword evidence="1" id="KW-0238">DNA-binding</keyword>
<comment type="caution">
    <text evidence="3">The sequence shown here is derived from an EMBL/GenBank/DDBJ whole genome shotgun (WGS) entry which is preliminary data.</text>
</comment>
<dbReference type="InterPro" id="IPR010095">
    <property type="entry name" value="Cas12f1-like_TNB"/>
</dbReference>
<feature type="non-terminal residue" evidence="3">
    <location>
        <position position="1"/>
    </location>
</feature>
<evidence type="ECO:0000313" key="3">
    <source>
        <dbReference type="EMBL" id="MBE6501790.1"/>
    </source>
</evidence>
<dbReference type="RefSeq" id="WP_303738892.1">
    <property type="nucleotide sequence ID" value="NZ_SUTK01000018.1"/>
</dbReference>
<dbReference type="Pfam" id="PF07282">
    <property type="entry name" value="Cas12f1-like_TNB"/>
    <property type="match status" value="1"/>
</dbReference>
<evidence type="ECO:0000259" key="2">
    <source>
        <dbReference type="Pfam" id="PF07282"/>
    </source>
</evidence>
<accession>A0A8T3VAD0</accession>
<dbReference type="AlphaFoldDB" id="A0A8T3VAD0"/>
<organism evidence="3 4">
    <name type="scientific">Methanobrevibacter thaueri</name>
    <dbReference type="NCBI Taxonomy" id="190975"/>
    <lineage>
        <taxon>Archaea</taxon>
        <taxon>Methanobacteriati</taxon>
        <taxon>Methanobacteriota</taxon>
        <taxon>Methanomada group</taxon>
        <taxon>Methanobacteria</taxon>
        <taxon>Methanobacteriales</taxon>
        <taxon>Methanobacteriaceae</taxon>
        <taxon>Methanobrevibacter</taxon>
    </lineage>
</organism>
<sequence>FIKRLKDKFQLYKPETDGVQFVKPHNTSRTCHHCGHINKELKVKTRNWKCQKCGKTLDRDTNAAINILNRWFNGDSLKKYLN</sequence>
<evidence type="ECO:0000313" key="4">
    <source>
        <dbReference type="Proteomes" id="UP000783037"/>
    </source>
</evidence>
<name>A0A8T3VAD0_9EURY</name>
<evidence type="ECO:0000256" key="1">
    <source>
        <dbReference type="ARBA" id="ARBA00023125"/>
    </source>
</evidence>
<protein>
    <recommendedName>
        <fullName evidence="2">Cas12f1-like TNB domain-containing protein</fullName>
    </recommendedName>
</protein>
<feature type="domain" description="Cas12f1-like TNB" evidence="2">
    <location>
        <begin position="12"/>
        <end position="67"/>
    </location>
</feature>
<proteinExistence type="predicted"/>
<dbReference type="Proteomes" id="UP000783037">
    <property type="component" value="Unassembled WGS sequence"/>
</dbReference>
<dbReference type="GO" id="GO:0003677">
    <property type="term" value="F:DNA binding"/>
    <property type="evidence" value="ECO:0007669"/>
    <property type="project" value="UniProtKB-KW"/>
</dbReference>
<reference evidence="3" key="1">
    <citation type="submission" date="2019-04" db="EMBL/GenBank/DDBJ databases">
        <title>Evolution of Biomass-Degrading Anaerobic Consortia Revealed by Metagenomics.</title>
        <authorList>
            <person name="Peng X."/>
        </authorList>
    </citation>
    <scope>NUCLEOTIDE SEQUENCE</scope>
    <source>
        <strain evidence="3">SIG18</strain>
    </source>
</reference>
<dbReference type="EMBL" id="SUTK01000018">
    <property type="protein sequence ID" value="MBE6501790.1"/>
    <property type="molecule type" value="Genomic_DNA"/>
</dbReference>
<gene>
    <name evidence="3" type="ORF">E7Z79_05055</name>
</gene>